<dbReference type="Proteomes" id="UP000001997">
    <property type="component" value="Unassembled WGS sequence"/>
</dbReference>
<evidence type="ECO:0000256" key="8">
    <source>
        <dbReference type="ARBA" id="ARBA00022989"/>
    </source>
</evidence>
<feature type="transmembrane region" description="Helical" evidence="15">
    <location>
        <begin position="39"/>
        <end position="58"/>
    </location>
</feature>
<proteinExistence type="inferred from homology"/>
<evidence type="ECO:0000256" key="1">
    <source>
        <dbReference type="ARBA" id="ARBA00001974"/>
    </source>
</evidence>
<feature type="binding site" evidence="13">
    <location>
        <position position="210"/>
    </location>
    <ligand>
        <name>FAD</name>
        <dbReference type="ChEBI" id="CHEBI:57692"/>
    </ligand>
</feature>
<dbReference type="GO" id="GO:0090524">
    <property type="term" value="F:cytochrome-b5 reductase activity, acting on NADH"/>
    <property type="evidence" value="ECO:0007669"/>
    <property type="project" value="UniProtKB-EC"/>
</dbReference>
<evidence type="ECO:0000256" key="6">
    <source>
        <dbReference type="ARBA" id="ARBA00022787"/>
    </source>
</evidence>
<dbReference type="InterPro" id="IPR001433">
    <property type="entry name" value="OxRdtase_FAD/NAD-bd"/>
</dbReference>
<dbReference type="Gene3D" id="3.40.50.80">
    <property type="entry name" value="Nucleotide-binding domain of ferredoxin-NADP reductase (FNR) module"/>
    <property type="match status" value="1"/>
</dbReference>
<evidence type="ECO:0000259" key="16">
    <source>
        <dbReference type="PROSITE" id="PS51384"/>
    </source>
</evidence>
<feature type="binding site" evidence="13">
    <location>
        <position position="167"/>
    </location>
    <ligand>
        <name>FAD</name>
        <dbReference type="ChEBI" id="CHEBI:57692"/>
    </ligand>
</feature>
<comment type="similarity">
    <text evidence="3 14">Belongs to the flavoprotein pyridine nucleotide cytochrome reductase family.</text>
</comment>
<evidence type="ECO:0000256" key="11">
    <source>
        <dbReference type="ARBA" id="ARBA00023128"/>
    </source>
</evidence>
<dbReference type="OMA" id="CLDPENW"/>
<comment type="cofactor">
    <cofactor evidence="1 13 14">
        <name>FAD</name>
        <dbReference type="ChEBI" id="CHEBI:57692"/>
    </cofactor>
</comment>
<accession>A5DLU5</accession>
<comment type="subcellular location">
    <subcellularLocation>
        <location evidence="2">Mitochondrion outer membrane</location>
    </subcellularLocation>
</comment>
<feature type="domain" description="FAD-binding FR-type" evidence="16">
    <location>
        <begin position="90"/>
        <end position="193"/>
    </location>
</feature>
<dbReference type="PRINTS" id="PR00406">
    <property type="entry name" value="CYTB5RDTASE"/>
</dbReference>
<dbReference type="OrthoDB" id="432685at2759"/>
<dbReference type="PRINTS" id="PR00371">
    <property type="entry name" value="FPNCR"/>
</dbReference>
<dbReference type="SUPFAM" id="SSF52343">
    <property type="entry name" value="Ferredoxin reductase-like, C-terminal NADP-linked domain"/>
    <property type="match status" value="1"/>
</dbReference>
<evidence type="ECO:0000256" key="7">
    <source>
        <dbReference type="ARBA" id="ARBA00022827"/>
    </source>
</evidence>
<evidence type="ECO:0000313" key="18">
    <source>
        <dbReference type="Proteomes" id="UP000001997"/>
    </source>
</evidence>
<dbReference type="KEGG" id="pgu:PGUG_04246"/>
<dbReference type="PANTHER" id="PTHR19370">
    <property type="entry name" value="NADH-CYTOCHROME B5 REDUCTASE"/>
    <property type="match status" value="1"/>
</dbReference>
<dbReference type="VEuPathDB" id="FungiDB:PGUG_04246"/>
<dbReference type="eggNOG" id="KOG0534">
    <property type="taxonomic scope" value="Eukaryota"/>
</dbReference>
<feature type="binding site" evidence="13">
    <location>
        <position position="144"/>
    </location>
    <ligand>
        <name>FAD</name>
        <dbReference type="ChEBI" id="CHEBI:57692"/>
    </ligand>
</feature>
<evidence type="ECO:0000313" key="17">
    <source>
        <dbReference type="EMBL" id="EDK40148.2"/>
    </source>
</evidence>
<keyword evidence="12 15" id="KW-0472">Membrane</keyword>
<keyword evidence="8 15" id="KW-1133">Transmembrane helix</keyword>
<dbReference type="FunFam" id="3.40.50.80:FF:000009">
    <property type="entry name" value="NADH-cytochrome b5 reductase"/>
    <property type="match status" value="1"/>
</dbReference>
<evidence type="ECO:0000256" key="10">
    <source>
        <dbReference type="ARBA" id="ARBA00023027"/>
    </source>
</evidence>
<feature type="binding site" evidence="13">
    <location>
        <position position="169"/>
    </location>
    <ligand>
        <name>FAD</name>
        <dbReference type="ChEBI" id="CHEBI:57692"/>
    </ligand>
</feature>
<dbReference type="EC" id="1.6.2.2" evidence="14"/>
<dbReference type="InterPro" id="IPR008333">
    <property type="entry name" value="Cbr1-like_FAD-bd_dom"/>
</dbReference>
<sequence>MGRTICSTCGNLSNCFLCAKKLVLSYSRMEDKRELLKQPLHSVFIPIALILFGTSLFGFEYLPYSIAFIVVICTAQVWRAMNNRSSIEPLRWNDLELIDKTIVSRNSAIYRFKLKHEDEVLDVPTGHHVACCMTIDGIDEVRYYSPISNKFDAGFFDILVKSYPEGKVSKRFAMLREGQTVKFRGPVGRLTYVPNSYREIGIIAGGSGITPILQVITEVITNPKDNTKLSLIYANETANDILLKTEIDEISSKFPNLKVHYTLTTPPKDWTGSTGYVTKEMMETHLPKPSDDARLLICGPPEMKRTMIEQAEALGWPRGTMRSEPDDQVFCF</sequence>
<dbReference type="InterPro" id="IPR017938">
    <property type="entry name" value="Riboflavin_synthase-like_b-brl"/>
</dbReference>
<dbReference type="PROSITE" id="PS51384">
    <property type="entry name" value="FAD_FR"/>
    <property type="match status" value="1"/>
</dbReference>
<organism evidence="17 18">
    <name type="scientific">Meyerozyma guilliermondii (strain ATCC 6260 / CBS 566 / DSM 6381 / JCM 1539 / NBRC 10279 / NRRL Y-324)</name>
    <name type="common">Yeast</name>
    <name type="synonym">Candida guilliermondii</name>
    <dbReference type="NCBI Taxonomy" id="294746"/>
    <lineage>
        <taxon>Eukaryota</taxon>
        <taxon>Fungi</taxon>
        <taxon>Dikarya</taxon>
        <taxon>Ascomycota</taxon>
        <taxon>Saccharomycotina</taxon>
        <taxon>Pichiomycetes</taxon>
        <taxon>Debaryomycetaceae</taxon>
        <taxon>Meyerozyma</taxon>
    </lineage>
</organism>
<gene>
    <name evidence="17" type="ORF">PGUG_04246</name>
</gene>
<feature type="binding site" evidence="13">
    <location>
        <position position="142"/>
    </location>
    <ligand>
        <name>FAD</name>
        <dbReference type="ChEBI" id="CHEBI:57692"/>
    </ligand>
</feature>
<dbReference type="GeneID" id="5125164"/>
<evidence type="ECO:0000256" key="13">
    <source>
        <dbReference type="PIRSR" id="PIRSR601834-1"/>
    </source>
</evidence>
<dbReference type="Gene3D" id="2.40.30.10">
    <property type="entry name" value="Translation factors"/>
    <property type="match status" value="1"/>
</dbReference>
<evidence type="ECO:0000256" key="5">
    <source>
        <dbReference type="ARBA" id="ARBA00022692"/>
    </source>
</evidence>
<dbReference type="InterPro" id="IPR039261">
    <property type="entry name" value="FNR_nucleotide-bd"/>
</dbReference>
<dbReference type="RefSeq" id="XP_001483517.2">
    <property type="nucleotide sequence ID" value="XM_001483467.1"/>
</dbReference>
<reference evidence="17 18" key="1">
    <citation type="journal article" date="2009" name="Nature">
        <title>Evolution of pathogenicity and sexual reproduction in eight Candida genomes.</title>
        <authorList>
            <person name="Butler G."/>
            <person name="Rasmussen M.D."/>
            <person name="Lin M.F."/>
            <person name="Santos M.A."/>
            <person name="Sakthikumar S."/>
            <person name="Munro C.A."/>
            <person name="Rheinbay E."/>
            <person name="Grabherr M."/>
            <person name="Forche A."/>
            <person name="Reedy J.L."/>
            <person name="Agrafioti I."/>
            <person name="Arnaud M.B."/>
            <person name="Bates S."/>
            <person name="Brown A.J."/>
            <person name="Brunke S."/>
            <person name="Costanzo M.C."/>
            <person name="Fitzpatrick D.A."/>
            <person name="de Groot P.W."/>
            <person name="Harris D."/>
            <person name="Hoyer L.L."/>
            <person name="Hube B."/>
            <person name="Klis F.M."/>
            <person name="Kodira C."/>
            <person name="Lennard N."/>
            <person name="Logue M.E."/>
            <person name="Martin R."/>
            <person name="Neiman A.M."/>
            <person name="Nikolaou E."/>
            <person name="Quail M.A."/>
            <person name="Quinn J."/>
            <person name="Santos M.C."/>
            <person name="Schmitzberger F.F."/>
            <person name="Sherlock G."/>
            <person name="Shah P."/>
            <person name="Silverstein K.A."/>
            <person name="Skrzypek M.S."/>
            <person name="Soll D."/>
            <person name="Staggs R."/>
            <person name="Stansfield I."/>
            <person name="Stumpf M.P."/>
            <person name="Sudbery P.E."/>
            <person name="Srikantha T."/>
            <person name="Zeng Q."/>
            <person name="Berman J."/>
            <person name="Berriman M."/>
            <person name="Heitman J."/>
            <person name="Gow N.A."/>
            <person name="Lorenz M.C."/>
            <person name="Birren B.W."/>
            <person name="Kellis M."/>
            <person name="Cuomo C.A."/>
        </authorList>
    </citation>
    <scope>NUCLEOTIDE SEQUENCE [LARGE SCALE GENOMIC DNA]</scope>
    <source>
        <strain evidence="18">ATCC 6260 / CBS 566 / DSM 6381 / JCM 1539 / NBRC 10279 / NRRL Y-324</strain>
    </source>
</reference>
<keyword evidence="10 14" id="KW-0520">NAD</keyword>
<dbReference type="Pfam" id="PF00175">
    <property type="entry name" value="NAD_binding_1"/>
    <property type="match status" value="1"/>
</dbReference>
<dbReference type="AlphaFoldDB" id="A5DLU5"/>
<dbReference type="InParanoid" id="A5DLU5"/>
<dbReference type="InterPro" id="IPR001834">
    <property type="entry name" value="CBR-like"/>
</dbReference>
<keyword evidence="4 13" id="KW-0285">Flavoprotein</keyword>
<dbReference type="Pfam" id="PF00970">
    <property type="entry name" value="FAD_binding_6"/>
    <property type="match status" value="1"/>
</dbReference>
<evidence type="ECO:0000256" key="3">
    <source>
        <dbReference type="ARBA" id="ARBA00006105"/>
    </source>
</evidence>
<dbReference type="PANTHER" id="PTHR19370:SF143">
    <property type="entry name" value="PLASMA MEMBRANE-ASSOCIATED COENZYME Q6 REDUCTASE PGA3"/>
    <property type="match status" value="1"/>
</dbReference>
<comment type="catalytic activity">
    <reaction evidence="14">
        <text>2 Fe(III)-[cytochrome b5] + NADH = 2 Fe(II)-[cytochrome b5] + NAD(+) + H(+)</text>
        <dbReference type="Rhea" id="RHEA:46680"/>
        <dbReference type="Rhea" id="RHEA-COMP:10438"/>
        <dbReference type="Rhea" id="RHEA-COMP:10439"/>
        <dbReference type="ChEBI" id="CHEBI:15378"/>
        <dbReference type="ChEBI" id="CHEBI:29033"/>
        <dbReference type="ChEBI" id="CHEBI:29034"/>
        <dbReference type="ChEBI" id="CHEBI:57540"/>
        <dbReference type="ChEBI" id="CHEBI:57945"/>
        <dbReference type="EC" id="1.6.2.2"/>
    </reaction>
</comment>
<feature type="binding site" evidence="13">
    <location>
        <position position="159"/>
    </location>
    <ligand>
        <name>FAD</name>
        <dbReference type="ChEBI" id="CHEBI:57692"/>
    </ligand>
</feature>
<dbReference type="InterPro" id="IPR017927">
    <property type="entry name" value="FAD-bd_FR_type"/>
</dbReference>
<evidence type="ECO:0000256" key="14">
    <source>
        <dbReference type="RuleBase" id="RU361226"/>
    </source>
</evidence>
<dbReference type="SUPFAM" id="SSF63380">
    <property type="entry name" value="Riboflavin synthase domain-like"/>
    <property type="match status" value="1"/>
</dbReference>
<evidence type="ECO:0000256" key="2">
    <source>
        <dbReference type="ARBA" id="ARBA00004294"/>
    </source>
</evidence>
<keyword evidence="11" id="KW-0496">Mitochondrion</keyword>
<keyword evidence="5 15" id="KW-0812">Transmembrane</keyword>
<dbReference type="CDD" id="cd06183">
    <property type="entry name" value="cyt_b5_reduct_like"/>
    <property type="match status" value="1"/>
</dbReference>
<keyword evidence="7 13" id="KW-0274">FAD</keyword>
<protein>
    <recommendedName>
        <fullName evidence="14">NADH-cytochrome b5 reductase</fullName>
        <ecNumber evidence="14">1.6.2.2</ecNumber>
    </recommendedName>
</protein>
<evidence type="ECO:0000256" key="9">
    <source>
        <dbReference type="ARBA" id="ARBA00023002"/>
    </source>
</evidence>
<dbReference type="GO" id="GO:0006696">
    <property type="term" value="P:ergosterol biosynthetic process"/>
    <property type="evidence" value="ECO:0007669"/>
    <property type="project" value="TreeGrafter"/>
</dbReference>
<evidence type="ECO:0000256" key="4">
    <source>
        <dbReference type="ARBA" id="ARBA00022630"/>
    </source>
</evidence>
<dbReference type="GO" id="GO:0005741">
    <property type="term" value="C:mitochondrial outer membrane"/>
    <property type="evidence" value="ECO:0007669"/>
    <property type="project" value="UniProtKB-SubCell"/>
</dbReference>
<dbReference type="EMBL" id="CH408159">
    <property type="protein sequence ID" value="EDK40148.2"/>
    <property type="molecule type" value="Genomic_DNA"/>
</dbReference>
<keyword evidence="18" id="KW-1185">Reference proteome</keyword>
<keyword evidence="6" id="KW-1000">Mitochondrion outer membrane</keyword>
<feature type="binding site" evidence="13">
    <location>
        <position position="168"/>
    </location>
    <ligand>
        <name>FAD</name>
        <dbReference type="ChEBI" id="CHEBI:57692"/>
    </ligand>
</feature>
<dbReference type="InterPro" id="IPR001709">
    <property type="entry name" value="Flavoprot_Pyr_Nucl_cyt_Rdtase"/>
</dbReference>
<dbReference type="STRING" id="294746.A5DLU5"/>
<dbReference type="HOGENOM" id="CLU_003827_9_0_1"/>
<name>A5DLU5_PICGU</name>
<keyword evidence="9 14" id="KW-0560">Oxidoreductase</keyword>
<evidence type="ECO:0000256" key="12">
    <source>
        <dbReference type="ARBA" id="ARBA00023136"/>
    </source>
</evidence>
<dbReference type="FunCoup" id="A5DLU5">
    <property type="interactions" value="100"/>
</dbReference>
<evidence type="ECO:0000256" key="15">
    <source>
        <dbReference type="SAM" id="Phobius"/>
    </source>
</evidence>
<feature type="binding site" evidence="13">
    <location>
        <position position="161"/>
    </location>
    <ligand>
        <name>FAD</name>
        <dbReference type="ChEBI" id="CHEBI:57692"/>
    </ligand>
</feature>